<keyword evidence="3" id="KW-1185">Reference proteome</keyword>
<sequence length="80" mass="8649">MTAPLPEGKGIPGSRCLLPQRVGRSYAISTSRVGRPRQAEPGLHTWPAAQAESARRSLDSEIVHRLETDRESAEADDASP</sequence>
<dbReference type="InterPro" id="IPR013321">
    <property type="entry name" value="Arc_rbn_hlx_hlx"/>
</dbReference>
<dbReference type="OrthoDB" id="3483807at2"/>
<dbReference type="GO" id="GO:0006355">
    <property type="term" value="P:regulation of DNA-templated transcription"/>
    <property type="evidence" value="ECO:0007669"/>
    <property type="project" value="InterPro"/>
</dbReference>
<feature type="compositionally biased region" description="Basic and acidic residues" evidence="1">
    <location>
        <begin position="53"/>
        <end position="73"/>
    </location>
</feature>
<reference evidence="2 3" key="1">
    <citation type="submission" date="2018-01" db="EMBL/GenBank/DDBJ databases">
        <title>Draft genome sequence of Nonomuraea sp. KC333.</title>
        <authorList>
            <person name="Sahin N."/>
            <person name="Saygin H."/>
            <person name="Ay H."/>
        </authorList>
    </citation>
    <scope>NUCLEOTIDE SEQUENCE [LARGE SCALE GENOMIC DNA]</scope>
    <source>
        <strain evidence="2 3">KC333</strain>
    </source>
</reference>
<dbReference type="EMBL" id="POUD01000077">
    <property type="protein sequence ID" value="PZG16839.1"/>
    <property type="molecule type" value="Genomic_DNA"/>
</dbReference>
<protein>
    <submittedName>
        <fullName evidence="2">Uncharacterized protein</fullName>
    </submittedName>
</protein>
<organism evidence="2 3">
    <name type="scientific">Nonomuraea aridisoli</name>
    <dbReference type="NCBI Taxonomy" id="2070368"/>
    <lineage>
        <taxon>Bacteria</taxon>
        <taxon>Bacillati</taxon>
        <taxon>Actinomycetota</taxon>
        <taxon>Actinomycetes</taxon>
        <taxon>Streptosporangiales</taxon>
        <taxon>Streptosporangiaceae</taxon>
        <taxon>Nonomuraea</taxon>
    </lineage>
</organism>
<name>A0A2W2EIX5_9ACTN</name>
<dbReference type="Proteomes" id="UP000249304">
    <property type="component" value="Unassembled WGS sequence"/>
</dbReference>
<proteinExistence type="predicted"/>
<evidence type="ECO:0000313" key="2">
    <source>
        <dbReference type="EMBL" id="PZG16839.1"/>
    </source>
</evidence>
<feature type="region of interest" description="Disordered" evidence="1">
    <location>
        <begin position="29"/>
        <end position="80"/>
    </location>
</feature>
<dbReference type="AlphaFoldDB" id="A0A2W2EIX5"/>
<gene>
    <name evidence="2" type="ORF">C1J01_19745</name>
</gene>
<dbReference type="Gene3D" id="1.10.1220.10">
    <property type="entry name" value="Met repressor-like"/>
    <property type="match status" value="1"/>
</dbReference>
<comment type="caution">
    <text evidence="2">The sequence shown here is derived from an EMBL/GenBank/DDBJ whole genome shotgun (WGS) entry which is preliminary data.</text>
</comment>
<accession>A0A2W2EIX5</accession>
<evidence type="ECO:0000313" key="3">
    <source>
        <dbReference type="Proteomes" id="UP000249304"/>
    </source>
</evidence>
<evidence type="ECO:0000256" key="1">
    <source>
        <dbReference type="SAM" id="MobiDB-lite"/>
    </source>
</evidence>